<sequence>MIPLRLRVSAAGCALVLGASAALLSSSTAVAAPSKPVVRESPARQATRSAAVADTSVGPFTEPGFAAGCTWHEFGEGEQPPWWLAFTDPLCVEYSKRDITIDDGGALRFLVAEPSRFAVSMLTCHYYQKDHWSVQSTHGATPWVAWDGQYWWDKAARRAGARLTNFRIDGHSVGIGDAVAALRPVFPDLASALSDYGQAAGETGLTVSLPYDLRCALAG</sequence>
<feature type="signal peptide" evidence="1">
    <location>
        <begin position="1"/>
        <end position="31"/>
    </location>
</feature>
<organism evidence="2 3">
    <name type="scientific">Streptomyces mirabilis</name>
    <dbReference type="NCBI Taxonomy" id="68239"/>
    <lineage>
        <taxon>Bacteria</taxon>
        <taxon>Bacillati</taxon>
        <taxon>Actinomycetota</taxon>
        <taxon>Actinomycetes</taxon>
        <taxon>Kitasatosporales</taxon>
        <taxon>Streptomycetaceae</taxon>
        <taxon>Streptomyces</taxon>
    </lineage>
</organism>
<accession>A0A1I2WLF4</accession>
<proteinExistence type="predicted"/>
<gene>
    <name evidence="2" type="ORF">SAMN02787118_13732</name>
</gene>
<name>A0A1I2WLF4_9ACTN</name>
<dbReference type="OrthoDB" id="4224345at2"/>
<keyword evidence="1" id="KW-0732">Signal</keyword>
<dbReference type="AlphaFoldDB" id="A0A1I2WLF4"/>
<feature type="chain" id="PRO_5010216860" evidence="1">
    <location>
        <begin position="32"/>
        <end position="219"/>
    </location>
</feature>
<dbReference type="EMBL" id="FONR01000037">
    <property type="protein sequence ID" value="SFH00431.1"/>
    <property type="molecule type" value="Genomic_DNA"/>
</dbReference>
<reference evidence="2 3" key="1">
    <citation type="submission" date="2016-10" db="EMBL/GenBank/DDBJ databases">
        <authorList>
            <person name="de Groot N.N."/>
        </authorList>
    </citation>
    <scope>NUCLEOTIDE SEQUENCE [LARGE SCALE GENOMIC DNA]</scope>
    <source>
        <strain evidence="2 3">OK461</strain>
    </source>
</reference>
<protein>
    <submittedName>
        <fullName evidence="2">Uncharacterized protein</fullName>
    </submittedName>
</protein>
<dbReference type="RefSeq" id="WP_075033316.1">
    <property type="nucleotide sequence ID" value="NZ_FONR01000037.1"/>
</dbReference>
<evidence type="ECO:0000313" key="3">
    <source>
        <dbReference type="Proteomes" id="UP000181942"/>
    </source>
</evidence>
<dbReference type="Proteomes" id="UP000181942">
    <property type="component" value="Unassembled WGS sequence"/>
</dbReference>
<evidence type="ECO:0000313" key="2">
    <source>
        <dbReference type="EMBL" id="SFH00431.1"/>
    </source>
</evidence>
<evidence type="ECO:0000256" key="1">
    <source>
        <dbReference type="SAM" id="SignalP"/>
    </source>
</evidence>